<dbReference type="WormBase" id="SRAE_2000024400">
    <property type="protein sequence ID" value="SRP03097"/>
    <property type="gene ID" value="WBGene00260437"/>
</dbReference>
<reference evidence="6 7" key="1">
    <citation type="submission" date="2014-09" db="EMBL/GenBank/DDBJ databases">
        <authorList>
            <person name="Martin A.A."/>
        </authorList>
    </citation>
    <scope>NUCLEOTIDE SEQUENCE</scope>
    <source>
        <strain evidence="7">ED321</strain>
        <strain evidence="6">ED321 Heterogonic</strain>
    </source>
</reference>
<evidence type="ECO:0000313" key="7">
    <source>
        <dbReference type="Proteomes" id="UP000035682"/>
    </source>
</evidence>
<feature type="compositionally biased region" description="Acidic residues" evidence="4">
    <location>
        <begin position="75"/>
        <end position="86"/>
    </location>
</feature>
<dbReference type="WBParaSite" id="SRAE_2000024400.1">
    <property type="protein sequence ID" value="SRAE_2000024400.1"/>
    <property type="gene ID" value="WBGene00260437"/>
</dbReference>
<evidence type="ECO:0000313" key="6">
    <source>
        <dbReference type="EMBL" id="CEF65567.1"/>
    </source>
</evidence>
<dbReference type="Proteomes" id="UP000035682">
    <property type="component" value="Unplaced"/>
</dbReference>
<evidence type="ECO:0000313" key="8">
    <source>
        <dbReference type="WBParaSite" id="SRAE_2000024400.1"/>
    </source>
</evidence>
<dbReference type="CTD" id="36377931"/>
<evidence type="ECO:0000256" key="4">
    <source>
        <dbReference type="SAM" id="MobiDB-lite"/>
    </source>
</evidence>
<feature type="region of interest" description="Disordered" evidence="4">
    <location>
        <begin position="75"/>
        <end position="105"/>
    </location>
</feature>
<reference evidence="8" key="2">
    <citation type="submission" date="2020-12" db="UniProtKB">
        <authorList>
            <consortium name="WormBaseParasite"/>
        </authorList>
    </citation>
    <scope>IDENTIFICATION</scope>
</reference>
<dbReference type="InterPro" id="IPR001841">
    <property type="entry name" value="Znf_RING"/>
</dbReference>
<sequence length="289" mass="32345">MDLPNILKKVCFVFIKFFIALTSFTNFHAGMSGGDSDIEDISILSNSTGQLSFNENSSSTTLRLLDLANAVFADDSSENSDEESEDSVSTIDSISDEESESSISIDSSLREDELYHFLDDIDFLQDDDGNDYSEDMEEVFSDENNSNHIDGSSEQFSSSVVLGVPLSANRRKRRSSEAGDLKNEKKIRMDERENEKTARALQIEETKEFLKSTHLECSICLSESPEIKNPMFCAFCFKLVGCEPCCRKWAQVSKKNIVKRGSTCPLCRHRFSGSISSNLITVYITEVTI</sequence>
<evidence type="ECO:0000313" key="9">
    <source>
        <dbReference type="WormBase" id="SRAE_2000024400"/>
    </source>
</evidence>
<feature type="domain" description="RING-type" evidence="5">
    <location>
        <begin position="217"/>
        <end position="268"/>
    </location>
</feature>
<feature type="region of interest" description="Disordered" evidence="4">
    <location>
        <begin position="171"/>
        <end position="193"/>
    </location>
</feature>
<dbReference type="GO" id="GO:0008270">
    <property type="term" value="F:zinc ion binding"/>
    <property type="evidence" value="ECO:0007669"/>
    <property type="project" value="UniProtKB-KW"/>
</dbReference>
<dbReference type="RefSeq" id="XP_024504767.1">
    <property type="nucleotide sequence ID" value="XM_024651051.1"/>
</dbReference>
<accession>A0A090L758</accession>
<feature type="compositionally biased region" description="Basic and acidic residues" evidence="4">
    <location>
        <begin position="175"/>
        <end position="193"/>
    </location>
</feature>
<dbReference type="Gene3D" id="3.30.40.10">
    <property type="entry name" value="Zinc/RING finger domain, C3HC4 (zinc finger)"/>
    <property type="match status" value="1"/>
</dbReference>
<keyword evidence="2" id="KW-0862">Zinc</keyword>
<dbReference type="AlphaFoldDB" id="A0A090L758"/>
<dbReference type="GeneID" id="36377931"/>
<evidence type="ECO:0000256" key="2">
    <source>
        <dbReference type="ARBA" id="ARBA00022833"/>
    </source>
</evidence>
<protein>
    <submittedName>
        <fullName evidence="6 8">Zinc finger, RING-type domain and Zinc finger, RING/FYVE/PHD-type domain-containing protein</fullName>
    </submittedName>
</protein>
<dbReference type="PROSITE" id="PS50089">
    <property type="entry name" value="ZF_RING_2"/>
    <property type="match status" value="1"/>
</dbReference>
<keyword evidence="7" id="KW-1185">Reference proteome</keyword>
<evidence type="ECO:0000256" key="1">
    <source>
        <dbReference type="ARBA" id="ARBA00022771"/>
    </source>
</evidence>
<proteinExistence type="predicted"/>
<dbReference type="InterPro" id="IPR013083">
    <property type="entry name" value="Znf_RING/FYVE/PHD"/>
</dbReference>
<organism evidence="6">
    <name type="scientific">Strongyloides ratti</name>
    <name type="common">Parasitic roundworm</name>
    <dbReference type="NCBI Taxonomy" id="34506"/>
    <lineage>
        <taxon>Eukaryota</taxon>
        <taxon>Metazoa</taxon>
        <taxon>Ecdysozoa</taxon>
        <taxon>Nematoda</taxon>
        <taxon>Chromadorea</taxon>
        <taxon>Rhabditida</taxon>
        <taxon>Tylenchina</taxon>
        <taxon>Panagrolaimomorpha</taxon>
        <taxon>Strongyloidoidea</taxon>
        <taxon>Strongyloididae</taxon>
        <taxon>Strongyloides</taxon>
    </lineage>
</organism>
<keyword evidence="1 3" id="KW-0479">Metal-binding</keyword>
<gene>
    <name evidence="6 8 9" type="ORF">SRAE_2000024400</name>
</gene>
<evidence type="ECO:0000259" key="5">
    <source>
        <dbReference type="PROSITE" id="PS50089"/>
    </source>
</evidence>
<name>A0A090L758_STRRB</name>
<evidence type="ECO:0000256" key="3">
    <source>
        <dbReference type="PROSITE-ProRule" id="PRU00175"/>
    </source>
</evidence>
<keyword evidence="1 3" id="KW-0863">Zinc-finger</keyword>
<dbReference type="EMBL" id="LN609529">
    <property type="protein sequence ID" value="CEF65567.1"/>
    <property type="molecule type" value="Genomic_DNA"/>
</dbReference>